<dbReference type="InterPro" id="IPR011009">
    <property type="entry name" value="Kinase-like_dom_sf"/>
</dbReference>
<dbReference type="InterPro" id="IPR000719">
    <property type="entry name" value="Prot_kinase_dom"/>
</dbReference>
<gene>
    <name evidence="14" type="primary">Pim2_1</name>
    <name evidence="14" type="ORF">EYF80_012841</name>
</gene>
<dbReference type="PROSITE" id="PS50011">
    <property type="entry name" value="PROTEIN_KINASE_DOM"/>
    <property type="match status" value="1"/>
</dbReference>
<name>A0A4Z2IH20_9TELE</name>
<dbReference type="OrthoDB" id="8596411at2759"/>
<dbReference type="EMBL" id="SRLO01000088">
    <property type="protein sequence ID" value="TNN76995.1"/>
    <property type="molecule type" value="Genomic_DNA"/>
</dbReference>
<organism evidence="14 15">
    <name type="scientific">Liparis tanakae</name>
    <name type="common">Tanaka's snailfish</name>
    <dbReference type="NCBI Taxonomy" id="230148"/>
    <lineage>
        <taxon>Eukaryota</taxon>
        <taxon>Metazoa</taxon>
        <taxon>Chordata</taxon>
        <taxon>Craniata</taxon>
        <taxon>Vertebrata</taxon>
        <taxon>Euteleostomi</taxon>
        <taxon>Actinopterygii</taxon>
        <taxon>Neopterygii</taxon>
        <taxon>Teleostei</taxon>
        <taxon>Neoteleostei</taxon>
        <taxon>Acanthomorphata</taxon>
        <taxon>Eupercaria</taxon>
        <taxon>Perciformes</taxon>
        <taxon>Cottioidei</taxon>
        <taxon>Cottales</taxon>
        <taxon>Liparidae</taxon>
        <taxon>Liparis</taxon>
    </lineage>
</organism>
<feature type="domain" description="Protein kinase" evidence="13">
    <location>
        <begin position="1"/>
        <end position="97"/>
    </location>
</feature>
<dbReference type="PROSITE" id="PS00108">
    <property type="entry name" value="PROTEIN_KINASE_ST"/>
    <property type="match status" value="1"/>
</dbReference>
<comment type="subcellular location">
    <subcellularLocation>
        <location evidence="1">Host cytoplasm</location>
    </subcellularLocation>
</comment>
<comment type="catalytic activity">
    <reaction evidence="11">
        <text>L-threonyl-[protein] + ATP = O-phospho-L-threonyl-[protein] + ADP + H(+)</text>
        <dbReference type="Rhea" id="RHEA:46608"/>
        <dbReference type="Rhea" id="RHEA-COMP:11060"/>
        <dbReference type="Rhea" id="RHEA-COMP:11605"/>
        <dbReference type="ChEBI" id="CHEBI:15378"/>
        <dbReference type="ChEBI" id="CHEBI:30013"/>
        <dbReference type="ChEBI" id="CHEBI:30616"/>
        <dbReference type="ChEBI" id="CHEBI:61977"/>
        <dbReference type="ChEBI" id="CHEBI:456216"/>
        <dbReference type="EC" id="2.7.11.1"/>
    </reaction>
</comment>
<comment type="catalytic activity">
    <reaction evidence="12">
        <text>L-seryl-[protein] + ATP = O-phospho-L-seryl-[protein] + ADP + H(+)</text>
        <dbReference type="Rhea" id="RHEA:17989"/>
        <dbReference type="Rhea" id="RHEA-COMP:9863"/>
        <dbReference type="Rhea" id="RHEA-COMP:11604"/>
        <dbReference type="ChEBI" id="CHEBI:15378"/>
        <dbReference type="ChEBI" id="CHEBI:29999"/>
        <dbReference type="ChEBI" id="CHEBI:30616"/>
        <dbReference type="ChEBI" id="CHEBI:83421"/>
        <dbReference type="ChEBI" id="CHEBI:456216"/>
        <dbReference type="EC" id="2.7.11.1"/>
    </reaction>
</comment>
<proteinExistence type="inferred from homology"/>
<evidence type="ECO:0000256" key="4">
    <source>
        <dbReference type="ARBA" id="ARBA00016885"/>
    </source>
</evidence>
<comment type="caution">
    <text evidence="14">The sequence shown here is derived from an EMBL/GenBank/DDBJ whole genome shotgun (WGS) entry which is preliminary data.</text>
</comment>
<reference evidence="14 15" key="1">
    <citation type="submission" date="2019-03" db="EMBL/GenBank/DDBJ databases">
        <title>First draft genome of Liparis tanakae, snailfish: a comprehensive survey of snailfish specific genes.</title>
        <authorList>
            <person name="Kim W."/>
            <person name="Song I."/>
            <person name="Jeong J.-H."/>
            <person name="Kim D."/>
            <person name="Kim S."/>
            <person name="Ryu S."/>
            <person name="Song J.Y."/>
            <person name="Lee S.K."/>
        </authorList>
    </citation>
    <scope>NUCLEOTIDE SEQUENCE [LARGE SCALE GENOMIC DNA]</scope>
    <source>
        <tissue evidence="14">Muscle</tissue>
    </source>
</reference>
<evidence type="ECO:0000256" key="3">
    <source>
        <dbReference type="ARBA" id="ARBA00012513"/>
    </source>
</evidence>
<dbReference type="InterPro" id="IPR051138">
    <property type="entry name" value="PIM_Ser/Thr_kinase"/>
</dbReference>
<dbReference type="Gene3D" id="1.10.510.10">
    <property type="entry name" value="Transferase(Phosphotransferase) domain 1"/>
    <property type="match status" value="1"/>
</dbReference>
<evidence type="ECO:0000313" key="15">
    <source>
        <dbReference type="Proteomes" id="UP000314294"/>
    </source>
</evidence>
<dbReference type="Pfam" id="PF00069">
    <property type="entry name" value="Pkinase"/>
    <property type="match status" value="1"/>
</dbReference>
<keyword evidence="7" id="KW-0547">Nucleotide-binding</keyword>
<keyword evidence="6" id="KW-0808">Transferase</keyword>
<evidence type="ECO:0000259" key="13">
    <source>
        <dbReference type="PROSITE" id="PS50011"/>
    </source>
</evidence>
<evidence type="ECO:0000256" key="8">
    <source>
        <dbReference type="ARBA" id="ARBA00022777"/>
    </source>
</evidence>
<dbReference type="GO" id="GO:0004674">
    <property type="term" value="F:protein serine/threonine kinase activity"/>
    <property type="evidence" value="ECO:0007669"/>
    <property type="project" value="UniProtKB-KW"/>
</dbReference>
<dbReference type="EC" id="2.7.11.1" evidence="3"/>
<evidence type="ECO:0000256" key="10">
    <source>
        <dbReference type="ARBA" id="ARBA00023200"/>
    </source>
</evidence>
<evidence type="ECO:0000256" key="11">
    <source>
        <dbReference type="ARBA" id="ARBA00047899"/>
    </source>
</evidence>
<dbReference type="Proteomes" id="UP000314294">
    <property type="component" value="Unassembled WGS sequence"/>
</dbReference>
<evidence type="ECO:0000313" key="14">
    <source>
        <dbReference type="EMBL" id="TNN76995.1"/>
    </source>
</evidence>
<evidence type="ECO:0000256" key="1">
    <source>
        <dbReference type="ARBA" id="ARBA00004192"/>
    </source>
</evidence>
<keyword evidence="9" id="KW-0067">ATP-binding</keyword>
<evidence type="ECO:0000256" key="2">
    <source>
        <dbReference type="ARBA" id="ARBA00005505"/>
    </source>
</evidence>
<evidence type="ECO:0000256" key="7">
    <source>
        <dbReference type="ARBA" id="ARBA00022741"/>
    </source>
</evidence>
<accession>A0A4Z2IH20</accession>
<keyword evidence="15" id="KW-1185">Reference proteome</keyword>
<evidence type="ECO:0000256" key="5">
    <source>
        <dbReference type="ARBA" id="ARBA00022527"/>
    </source>
</evidence>
<dbReference type="SUPFAM" id="SSF56112">
    <property type="entry name" value="Protein kinase-like (PK-like)"/>
    <property type="match status" value="1"/>
</dbReference>
<keyword evidence="8 14" id="KW-0418">Kinase</keyword>
<evidence type="ECO:0000256" key="12">
    <source>
        <dbReference type="ARBA" id="ARBA00048679"/>
    </source>
</evidence>
<dbReference type="AlphaFoldDB" id="A0A4Z2IH20"/>
<protein>
    <recommendedName>
        <fullName evidence="4">Serine/threonine-protein kinase 1</fullName>
        <ecNumber evidence="3">2.7.11.1</ecNumber>
    </recommendedName>
</protein>
<sequence length="97" mass="11039">MDLIDYINSRGYHLPEHEAKTIAKQLVDALIEVHSRGVFHRDIKLDNILIETGSDVPRVRLIDFGSGRLLYLFSETTQQLCGFRPLPLSLTITFVSL</sequence>
<keyword evidence="5" id="KW-0723">Serine/threonine-protein kinase</keyword>
<evidence type="ECO:0000256" key="9">
    <source>
        <dbReference type="ARBA" id="ARBA00022840"/>
    </source>
</evidence>
<dbReference type="PANTHER" id="PTHR22984">
    <property type="entry name" value="SERINE/THREONINE-PROTEIN KINASE PIM"/>
    <property type="match status" value="1"/>
</dbReference>
<evidence type="ECO:0000256" key="6">
    <source>
        <dbReference type="ARBA" id="ARBA00022679"/>
    </source>
</evidence>
<dbReference type="InterPro" id="IPR008271">
    <property type="entry name" value="Ser/Thr_kinase_AS"/>
</dbReference>
<dbReference type="PANTHER" id="PTHR22984:SF25">
    <property type="entry name" value="PROTEIN KINASE DOMAIN-CONTAINING PROTEIN"/>
    <property type="match status" value="1"/>
</dbReference>
<keyword evidence="10" id="KW-1035">Host cytoplasm</keyword>
<comment type="similarity">
    <text evidence="2">Belongs to the protein kinase superfamily. CAMK Ser/Thr protein kinase family. PIM subfamily.</text>
</comment>
<dbReference type="GO" id="GO:0005524">
    <property type="term" value="F:ATP binding"/>
    <property type="evidence" value="ECO:0007669"/>
    <property type="project" value="UniProtKB-KW"/>
</dbReference>
<dbReference type="GO" id="GO:0005737">
    <property type="term" value="C:cytoplasm"/>
    <property type="evidence" value="ECO:0007669"/>
    <property type="project" value="TreeGrafter"/>
</dbReference>